<accession>A0AAJ6VY01</accession>
<dbReference type="PROSITE" id="PS00854">
    <property type="entry name" value="PROTEASOME_BETA_1"/>
    <property type="match status" value="1"/>
</dbReference>
<evidence type="ECO:0000313" key="8">
    <source>
        <dbReference type="RefSeq" id="XP_003743654.1"/>
    </source>
</evidence>
<evidence type="ECO:0000256" key="4">
    <source>
        <dbReference type="ARBA" id="ARBA00024953"/>
    </source>
</evidence>
<dbReference type="Gene3D" id="3.60.20.10">
    <property type="entry name" value="Glutamine Phosphoribosylpyrophosphate, subunit 1, domain 1"/>
    <property type="match status" value="1"/>
</dbReference>
<dbReference type="RefSeq" id="XP_003743654.1">
    <property type="nucleotide sequence ID" value="XM_003743606.1"/>
</dbReference>
<dbReference type="SUPFAM" id="SSF56235">
    <property type="entry name" value="N-terminal nucleophile aminohydrolases (Ntn hydrolases)"/>
    <property type="match status" value="1"/>
</dbReference>
<dbReference type="GeneID" id="100904322"/>
<gene>
    <name evidence="8" type="primary">LOC100904322</name>
</gene>
<dbReference type="Proteomes" id="UP000694867">
    <property type="component" value="Unplaced"/>
</dbReference>
<evidence type="ECO:0000256" key="5">
    <source>
        <dbReference type="ARBA" id="ARBA00026071"/>
    </source>
</evidence>
<dbReference type="InterPro" id="IPR023333">
    <property type="entry name" value="Proteasome_suB-type"/>
</dbReference>
<comment type="function">
    <text evidence="4">Non-catalytic component of the proteasome, a multicatalytic proteinase complex which is characterized by its ability to cleave peptides with Arg, Phe, Tyr, Leu, and Glu adjacent to the leaving group at neutral or slightly basic pH. The proteasome has an ATP-dependent proteolytic activity.</text>
</comment>
<dbReference type="GO" id="GO:0051603">
    <property type="term" value="P:proteolysis involved in protein catabolic process"/>
    <property type="evidence" value="ECO:0007669"/>
    <property type="project" value="InterPro"/>
</dbReference>
<dbReference type="CTD" id="39855"/>
<dbReference type="KEGG" id="goe:100904322"/>
<dbReference type="Pfam" id="PF00227">
    <property type="entry name" value="Proteasome"/>
    <property type="match status" value="1"/>
</dbReference>
<dbReference type="PANTHER" id="PTHR32194:SF2">
    <property type="entry name" value="PROTEASOME SUBUNIT BETA TYPE-1"/>
    <property type="match status" value="1"/>
</dbReference>
<dbReference type="GO" id="GO:0005737">
    <property type="term" value="C:cytoplasm"/>
    <property type="evidence" value="ECO:0007669"/>
    <property type="project" value="UniProtKB-SubCell"/>
</dbReference>
<keyword evidence="3 6" id="KW-0539">Nucleus</keyword>
<dbReference type="PROSITE" id="PS51476">
    <property type="entry name" value="PROTEASOME_BETA_2"/>
    <property type="match status" value="1"/>
</dbReference>
<dbReference type="GO" id="GO:0005839">
    <property type="term" value="C:proteasome core complex"/>
    <property type="evidence" value="ECO:0007669"/>
    <property type="project" value="InterPro"/>
</dbReference>
<keyword evidence="2 6" id="KW-0647">Proteasome</keyword>
<comment type="subunit">
    <text evidence="5">The 26S proteasome consists of a 20S proteasome core and two 19S regulatory subunits. The 20S proteasome core is composed of 28 subunits that are arranged in four stacked rings, resulting in a barrel-shaped structure. The two end rings are each formed by seven alpha subunits, and the two central rings are each formed by seven beta subunits. The catalytic chamber with the active sites is on the inside of the barrel.</text>
</comment>
<dbReference type="InterPro" id="IPR029055">
    <property type="entry name" value="Ntn_hydrolases_N"/>
</dbReference>
<evidence type="ECO:0000256" key="6">
    <source>
        <dbReference type="RuleBase" id="RU004203"/>
    </source>
</evidence>
<dbReference type="PANTHER" id="PTHR32194">
    <property type="entry name" value="METALLOPROTEASE TLDD"/>
    <property type="match status" value="1"/>
</dbReference>
<evidence type="ECO:0000256" key="2">
    <source>
        <dbReference type="ARBA" id="ARBA00022942"/>
    </source>
</evidence>
<dbReference type="InterPro" id="IPR016050">
    <property type="entry name" value="Proteasome_bsu_CS"/>
</dbReference>
<comment type="subunit">
    <text evidence="6">Component of the proteasome complex.</text>
</comment>
<reference evidence="8" key="1">
    <citation type="submission" date="2025-08" db="UniProtKB">
        <authorList>
            <consortium name="RefSeq"/>
        </authorList>
    </citation>
    <scope>IDENTIFICATION</scope>
</reference>
<protein>
    <recommendedName>
        <fullName evidence="6">Proteasome subunit beta</fullName>
    </recommendedName>
</protein>
<sequence>MMSHEPEPSPTTCGAPLLQRGFDPYRDNAGTLVGIAGEDFAVIGSDLRLSLGFSIFSRDQSKLFKLTDRAVLGSSGCWADCVSLNKFLEIRLKTYGFEHNQPMSTKAIAQCCSTMLYSRRFFPYFAWNILAGIDEDGKGAIYSYDPVGNFERVPYQAAGNSGPQVLPFLDSIVGKKNQSNPDKAPITKERAINLIKDIFISAAERDITVGDGTHIIVITKDGLEEIRLDLRKD</sequence>
<keyword evidence="1 6" id="KW-0963">Cytoplasm</keyword>
<dbReference type="CDD" id="cd03757">
    <property type="entry name" value="proteasome_beta_type_1"/>
    <property type="match status" value="1"/>
</dbReference>
<evidence type="ECO:0000313" key="7">
    <source>
        <dbReference type="Proteomes" id="UP000694867"/>
    </source>
</evidence>
<dbReference type="InterPro" id="IPR001353">
    <property type="entry name" value="Proteasome_sua/b"/>
</dbReference>
<dbReference type="FunFam" id="3.60.20.10:FF:000027">
    <property type="entry name" value="Proteasome subunit beta type-6"/>
    <property type="match status" value="1"/>
</dbReference>
<organism evidence="7 8">
    <name type="scientific">Galendromus occidentalis</name>
    <name type="common">western predatory mite</name>
    <dbReference type="NCBI Taxonomy" id="34638"/>
    <lineage>
        <taxon>Eukaryota</taxon>
        <taxon>Metazoa</taxon>
        <taxon>Ecdysozoa</taxon>
        <taxon>Arthropoda</taxon>
        <taxon>Chelicerata</taxon>
        <taxon>Arachnida</taxon>
        <taxon>Acari</taxon>
        <taxon>Parasitiformes</taxon>
        <taxon>Mesostigmata</taxon>
        <taxon>Gamasina</taxon>
        <taxon>Phytoseioidea</taxon>
        <taxon>Phytoseiidae</taxon>
        <taxon>Typhlodrominae</taxon>
        <taxon>Galendromus</taxon>
    </lineage>
</organism>
<name>A0AAJ6VY01_9ACAR</name>
<dbReference type="AlphaFoldDB" id="A0AAJ6VY01"/>
<proteinExistence type="inferred from homology"/>
<evidence type="ECO:0000256" key="3">
    <source>
        <dbReference type="ARBA" id="ARBA00023242"/>
    </source>
</evidence>
<comment type="function">
    <text evidence="6">Component of the proteasome, a multicatalytic proteinase complex which is characterized by its ability to cleave peptides with Arg, Phe, Tyr, Leu, and Glu adjacent to the leaving group at neutral or slightly basic pH. The proteasome has an ATP-dependent proteolytic activity.</text>
</comment>
<comment type="similarity">
    <text evidence="6">Belongs to the peptidase T1B family.</text>
</comment>
<dbReference type="GO" id="GO:0005634">
    <property type="term" value="C:nucleus"/>
    <property type="evidence" value="ECO:0007669"/>
    <property type="project" value="UniProtKB-SubCell"/>
</dbReference>
<keyword evidence="7" id="KW-1185">Reference proteome</keyword>
<comment type="subcellular location">
    <subcellularLocation>
        <location evidence="6">Cytoplasm</location>
    </subcellularLocation>
    <subcellularLocation>
        <location evidence="6">Nucleus</location>
    </subcellularLocation>
</comment>
<evidence type="ECO:0000256" key="1">
    <source>
        <dbReference type="ARBA" id="ARBA00022490"/>
    </source>
</evidence>